<feature type="compositionally biased region" description="Polar residues" evidence="1">
    <location>
        <begin position="30"/>
        <end position="54"/>
    </location>
</feature>
<reference evidence="2" key="1">
    <citation type="submission" date="2021-02" db="EMBL/GenBank/DDBJ databases">
        <authorList>
            <person name="Nowell W R."/>
        </authorList>
    </citation>
    <scope>NUCLEOTIDE SEQUENCE</scope>
</reference>
<evidence type="ECO:0000313" key="2">
    <source>
        <dbReference type="EMBL" id="CAF4336716.1"/>
    </source>
</evidence>
<dbReference type="AlphaFoldDB" id="A0A820K1W1"/>
<dbReference type="Proteomes" id="UP000663844">
    <property type="component" value="Unassembled WGS sequence"/>
</dbReference>
<sequence>MTNTTKIYTQFSSTQRQPFARFRKKKKLNTDQTNNSDEQEKSSTITNDLSLNEQSKSDLPDEFQSNDFDDDLENIDDSQFDFPEPTTTPIIDEENQPEQTTESVTLENDSNKRKNLTLSHDESQEQSSDEQLISNQLTTTTIHPQETRFPDTDLSQYFKTNENLSLRDKELLYNYLTKYPSSDSKSLNDTFHIGETLFTKNDLQSYLEGRTNLSQTQIA</sequence>
<feature type="compositionally biased region" description="Polar residues" evidence="1">
    <location>
        <begin position="97"/>
        <end position="108"/>
    </location>
</feature>
<evidence type="ECO:0000313" key="3">
    <source>
        <dbReference type="Proteomes" id="UP000663844"/>
    </source>
</evidence>
<feature type="compositionally biased region" description="Acidic residues" evidence="1">
    <location>
        <begin position="67"/>
        <end position="79"/>
    </location>
</feature>
<dbReference type="EMBL" id="CAJOAZ010019468">
    <property type="protein sequence ID" value="CAF4336716.1"/>
    <property type="molecule type" value="Genomic_DNA"/>
</dbReference>
<feature type="non-terminal residue" evidence="2">
    <location>
        <position position="219"/>
    </location>
</feature>
<evidence type="ECO:0000256" key="1">
    <source>
        <dbReference type="SAM" id="MobiDB-lite"/>
    </source>
</evidence>
<protein>
    <submittedName>
        <fullName evidence="2">Uncharacterized protein</fullName>
    </submittedName>
</protein>
<name>A0A820K1W1_9BILA</name>
<accession>A0A820K1W1</accession>
<gene>
    <name evidence="2" type="ORF">OXD698_LOCUS47999</name>
</gene>
<comment type="caution">
    <text evidence="2">The sequence shown here is derived from an EMBL/GenBank/DDBJ whole genome shotgun (WGS) entry which is preliminary data.</text>
</comment>
<organism evidence="2 3">
    <name type="scientific">Adineta steineri</name>
    <dbReference type="NCBI Taxonomy" id="433720"/>
    <lineage>
        <taxon>Eukaryota</taxon>
        <taxon>Metazoa</taxon>
        <taxon>Spiralia</taxon>
        <taxon>Gnathifera</taxon>
        <taxon>Rotifera</taxon>
        <taxon>Eurotatoria</taxon>
        <taxon>Bdelloidea</taxon>
        <taxon>Adinetida</taxon>
        <taxon>Adinetidae</taxon>
        <taxon>Adineta</taxon>
    </lineage>
</organism>
<feature type="compositionally biased region" description="Polar residues" evidence="1">
    <location>
        <begin position="1"/>
        <end position="17"/>
    </location>
</feature>
<proteinExistence type="predicted"/>
<feature type="region of interest" description="Disordered" evidence="1">
    <location>
        <begin position="1"/>
        <end position="131"/>
    </location>
</feature>